<protein>
    <recommendedName>
        <fullName evidence="1">DUF5672 domain-containing protein</fullName>
    </recommendedName>
</protein>
<sequence length="273" mass="30734">MPNPTCHPRLNHTAVVIPLYRPELPRDELYALLRSLPLLAGRPVFFVAPHGLDLRWYRERWPEVGVRTFDDAYFASIRGYNLLLLSPDFYRAFDRHEFMLVLQTDAILLCDELDHWAGQPYDYVGAPWPQGIEISVEVDRFVGGHTQRVRAKVGNGGFSLRRIRKCLALLEEFPQALDLFRRSGSSEDIFFAVMGSLSLDFVLPGEITAALFATELQPERYLAITGRLPMGVHAWRKHNPAFWQAQLGDAPAPSAAPVDPSLATATEPLLQAA</sequence>
<reference evidence="2" key="1">
    <citation type="submission" date="2022-04" db="EMBL/GenBank/DDBJ databases">
        <title>Whole genome sequence of Sphaerotilus sp. FB-5.</title>
        <authorList>
            <person name="Takeda M."/>
            <person name="Narihara S."/>
            <person name="Akimoto M."/>
            <person name="Akimoto R."/>
            <person name="Nishiyashiki S."/>
            <person name="Murakami T."/>
        </authorList>
    </citation>
    <scope>NUCLEOTIDE SEQUENCE</scope>
    <source>
        <strain evidence="2">FB-5</strain>
    </source>
</reference>
<proteinExistence type="predicted"/>
<dbReference type="InterPro" id="IPR043729">
    <property type="entry name" value="DUF5672"/>
</dbReference>
<accession>A0ABM7YNT3</accession>
<dbReference type="RefSeq" id="WP_251969457.1">
    <property type="nucleotide sequence ID" value="NZ_AP025730.1"/>
</dbReference>
<gene>
    <name evidence="2" type="ORF">CATMQ487_31170</name>
</gene>
<feature type="domain" description="DUF5672" evidence="1">
    <location>
        <begin position="64"/>
        <end position="233"/>
    </location>
</feature>
<name>A0ABM7YNT3_9BURK</name>
<keyword evidence="3" id="KW-1185">Reference proteome</keyword>
<evidence type="ECO:0000259" key="1">
    <source>
        <dbReference type="Pfam" id="PF18922"/>
    </source>
</evidence>
<evidence type="ECO:0000313" key="2">
    <source>
        <dbReference type="EMBL" id="BDI06147.1"/>
    </source>
</evidence>
<dbReference type="Pfam" id="PF18922">
    <property type="entry name" value="DUF5672"/>
    <property type="match status" value="1"/>
</dbReference>
<dbReference type="EMBL" id="AP025730">
    <property type="protein sequence ID" value="BDI06147.1"/>
    <property type="molecule type" value="Genomic_DNA"/>
</dbReference>
<dbReference type="Proteomes" id="UP001057498">
    <property type="component" value="Chromosome"/>
</dbReference>
<organism evidence="2 3">
    <name type="scientific">Sphaerotilus microaerophilus</name>
    <dbReference type="NCBI Taxonomy" id="2914710"/>
    <lineage>
        <taxon>Bacteria</taxon>
        <taxon>Pseudomonadati</taxon>
        <taxon>Pseudomonadota</taxon>
        <taxon>Betaproteobacteria</taxon>
        <taxon>Burkholderiales</taxon>
        <taxon>Sphaerotilaceae</taxon>
        <taxon>Sphaerotilus</taxon>
    </lineage>
</organism>
<evidence type="ECO:0000313" key="3">
    <source>
        <dbReference type="Proteomes" id="UP001057498"/>
    </source>
</evidence>